<dbReference type="AlphaFoldDB" id="A0ABD5W155"/>
<dbReference type="Proteomes" id="UP001596445">
    <property type="component" value="Unassembled WGS sequence"/>
</dbReference>
<protein>
    <submittedName>
        <fullName evidence="1">Zinc ribbon domain-containing protein</fullName>
    </submittedName>
</protein>
<comment type="caution">
    <text evidence="1">The sequence shown here is derived from an EMBL/GenBank/DDBJ whole genome shotgun (WGS) entry which is preliminary data.</text>
</comment>
<accession>A0ABD5W155</accession>
<sequence>MSEGSPDRDESDGSIDECVFTCPACAQEISVNSEMKQAILSNGCPVCATSVTEESFVK</sequence>
<name>A0ABD5W155_9EURY</name>
<gene>
    <name evidence="1" type="ORF">ACFQQG_03175</name>
</gene>
<evidence type="ECO:0000313" key="1">
    <source>
        <dbReference type="EMBL" id="MFC7057360.1"/>
    </source>
</evidence>
<dbReference type="RefSeq" id="WP_267163103.1">
    <property type="nucleotide sequence ID" value="NZ_CP112972.1"/>
</dbReference>
<dbReference type="InterPro" id="IPR055982">
    <property type="entry name" value="DUF7560"/>
</dbReference>
<dbReference type="GeneID" id="76629210"/>
<reference evidence="1 2" key="1">
    <citation type="journal article" date="2019" name="Int. J. Syst. Evol. Microbiol.">
        <title>The Global Catalogue of Microorganisms (GCM) 10K type strain sequencing project: providing services to taxonomists for standard genome sequencing and annotation.</title>
        <authorList>
            <consortium name="The Broad Institute Genomics Platform"/>
            <consortium name="The Broad Institute Genome Sequencing Center for Infectious Disease"/>
            <person name="Wu L."/>
            <person name="Ma J."/>
        </authorList>
    </citation>
    <scope>NUCLEOTIDE SEQUENCE [LARGE SCALE GENOMIC DNA]</scope>
    <source>
        <strain evidence="1 2">JCM 30072</strain>
    </source>
</reference>
<dbReference type="Pfam" id="PF24441">
    <property type="entry name" value="DUF7560"/>
    <property type="match status" value="1"/>
</dbReference>
<evidence type="ECO:0000313" key="2">
    <source>
        <dbReference type="Proteomes" id="UP001596445"/>
    </source>
</evidence>
<keyword evidence="2" id="KW-1185">Reference proteome</keyword>
<proteinExistence type="predicted"/>
<organism evidence="1 2">
    <name type="scientific">Halovenus salina</name>
    <dbReference type="NCBI Taxonomy" id="1510225"/>
    <lineage>
        <taxon>Archaea</taxon>
        <taxon>Methanobacteriati</taxon>
        <taxon>Methanobacteriota</taxon>
        <taxon>Stenosarchaea group</taxon>
        <taxon>Halobacteria</taxon>
        <taxon>Halobacteriales</taxon>
        <taxon>Haloarculaceae</taxon>
        <taxon>Halovenus</taxon>
    </lineage>
</organism>
<dbReference type="EMBL" id="JBHSZI010000001">
    <property type="protein sequence ID" value="MFC7057360.1"/>
    <property type="molecule type" value="Genomic_DNA"/>
</dbReference>